<sequence>MKKTLPFPLIQTVTIIVLVLISAGMQAQSLVEQTGGVKTSFTITSSGIELPITAQAMVKRGISKYDYRSSFDSGYGYGYGMQTWRLEFTSTSGISEKHIPKEGSKKRRYYQCKLYDTDDQCLLDTQLELGDVIMVSNGDLLQTYSINLNSIPIILLEKTKEVQIDKVWEK</sequence>
<proteinExistence type="predicted"/>
<dbReference type="EMBL" id="JAGTAR010000040">
    <property type="protein sequence ID" value="MBR8537792.1"/>
    <property type="molecule type" value="Genomic_DNA"/>
</dbReference>
<organism evidence="1 2">
    <name type="scientific">Carboxylicivirga sediminis</name>
    <dbReference type="NCBI Taxonomy" id="2006564"/>
    <lineage>
        <taxon>Bacteria</taxon>
        <taxon>Pseudomonadati</taxon>
        <taxon>Bacteroidota</taxon>
        <taxon>Bacteroidia</taxon>
        <taxon>Marinilabiliales</taxon>
        <taxon>Marinilabiliaceae</taxon>
        <taxon>Carboxylicivirga</taxon>
    </lineage>
</organism>
<reference evidence="1" key="2">
    <citation type="submission" date="2021-04" db="EMBL/GenBank/DDBJ databases">
        <authorList>
            <person name="Zhang T."/>
            <person name="Zhang Y."/>
            <person name="Lu D."/>
            <person name="Zuo D."/>
            <person name="Du Z."/>
        </authorList>
    </citation>
    <scope>NUCLEOTIDE SEQUENCE</scope>
    <source>
        <strain evidence="1">JR1</strain>
    </source>
</reference>
<accession>A0A941J1E7</accession>
<gene>
    <name evidence="1" type="ORF">KDU71_19630</name>
</gene>
<dbReference type="AlphaFoldDB" id="A0A941J1E7"/>
<evidence type="ECO:0000313" key="2">
    <source>
        <dbReference type="Proteomes" id="UP000679220"/>
    </source>
</evidence>
<keyword evidence="2" id="KW-1185">Reference proteome</keyword>
<dbReference type="Proteomes" id="UP000679220">
    <property type="component" value="Unassembled WGS sequence"/>
</dbReference>
<name>A0A941J1E7_9BACT</name>
<evidence type="ECO:0000313" key="1">
    <source>
        <dbReference type="EMBL" id="MBR8537792.1"/>
    </source>
</evidence>
<comment type="caution">
    <text evidence="1">The sequence shown here is derived from an EMBL/GenBank/DDBJ whole genome shotgun (WGS) entry which is preliminary data.</text>
</comment>
<protein>
    <submittedName>
        <fullName evidence="1">Uncharacterized protein</fullName>
    </submittedName>
</protein>
<reference evidence="1" key="1">
    <citation type="journal article" date="2018" name="Int. J. Syst. Evol. Microbiol.">
        <title>Carboxylicivirga sediminis sp. nov., isolated from coastal sediment.</title>
        <authorList>
            <person name="Wang F.Q."/>
            <person name="Ren L.H."/>
            <person name="Zou R.J."/>
            <person name="Sun Y.Z."/>
            <person name="Liu X.J."/>
            <person name="Jiang F."/>
            <person name="Liu L.J."/>
        </authorList>
    </citation>
    <scope>NUCLEOTIDE SEQUENCE</scope>
    <source>
        <strain evidence="1">JR1</strain>
    </source>
</reference>
<dbReference type="RefSeq" id="WP_212192816.1">
    <property type="nucleotide sequence ID" value="NZ_JAGTAR010000040.1"/>
</dbReference>